<evidence type="ECO:0000256" key="4">
    <source>
        <dbReference type="PROSITE-ProRule" id="PRU01100"/>
    </source>
</evidence>
<keyword evidence="8" id="KW-1185">Reference proteome</keyword>
<dbReference type="PANTHER" id="PTHR40079">
    <property type="entry name" value="MANNAN ENDO-1,4-BETA-MANNOSIDASE E-RELATED"/>
    <property type="match status" value="1"/>
</dbReference>
<feature type="compositionally biased region" description="Basic and acidic residues" evidence="5">
    <location>
        <begin position="392"/>
        <end position="404"/>
    </location>
</feature>
<dbReference type="Gene3D" id="3.20.20.80">
    <property type="entry name" value="Glycosidases"/>
    <property type="match status" value="1"/>
</dbReference>
<comment type="similarity">
    <text evidence="1 4">Belongs to the glycosyl hydrolase 26 family.</text>
</comment>
<dbReference type="RefSeq" id="WP_323448073.1">
    <property type="nucleotide sequence ID" value="NZ_BSBI01000006.1"/>
</dbReference>
<comment type="caution">
    <text evidence="7">The sequence shown here is derived from an EMBL/GenBank/DDBJ whole genome shotgun (WGS) entry which is preliminary data.</text>
</comment>
<dbReference type="Proteomes" id="UP001291653">
    <property type="component" value="Unassembled WGS sequence"/>
</dbReference>
<dbReference type="PROSITE" id="PS51764">
    <property type="entry name" value="GH26"/>
    <property type="match status" value="1"/>
</dbReference>
<dbReference type="Pfam" id="PF02156">
    <property type="entry name" value="Glyco_hydro_26"/>
    <property type="match status" value="1"/>
</dbReference>
<organism evidence="7 8">
    <name type="scientific">Streptomyces yaizuensis</name>
    <dbReference type="NCBI Taxonomy" id="2989713"/>
    <lineage>
        <taxon>Bacteria</taxon>
        <taxon>Bacillati</taxon>
        <taxon>Actinomycetota</taxon>
        <taxon>Actinomycetes</taxon>
        <taxon>Kitasatosporales</taxon>
        <taxon>Streptomycetaceae</taxon>
        <taxon>Streptomyces</taxon>
    </lineage>
</organism>
<keyword evidence="2 4" id="KW-0378">Hydrolase</keyword>
<reference evidence="7 8" key="1">
    <citation type="submission" date="2022-10" db="EMBL/GenBank/DDBJ databases">
        <title>Draft genome sequence of Streptomyces sp. YSPA8.</title>
        <authorList>
            <person name="Moriuchi R."/>
            <person name="Dohra H."/>
            <person name="Yamamura H."/>
            <person name="Kodani S."/>
        </authorList>
    </citation>
    <scope>NUCLEOTIDE SEQUENCE [LARGE SCALE GENOMIC DNA]</scope>
    <source>
        <strain evidence="7 8">YSPA8</strain>
    </source>
</reference>
<dbReference type="InterPro" id="IPR017853">
    <property type="entry name" value="GH"/>
</dbReference>
<dbReference type="InterPro" id="IPR022790">
    <property type="entry name" value="GH26_dom"/>
</dbReference>
<accession>A0ABQ5P0B4</accession>
<evidence type="ECO:0000256" key="1">
    <source>
        <dbReference type="ARBA" id="ARBA00007754"/>
    </source>
</evidence>
<feature type="active site" description="Proton donor" evidence="4">
    <location>
        <position position="205"/>
    </location>
</feature>
<keyword evidence="3 4" id="KW-0326">Glycosidase</keyword>
<dbReference type="InterPro" id="IPR000805">
    <property type="entry name" value="Glyco_hydro_26"/>
</dbReference>
<evidence type="ECO:0000256" key="2">
    <source>
        <dbReference type="ARBA" id="ARBA00022801"/>
    </source>
</evidence>
<feature type="active site" description="Nucleophile" evidence="4">
    <location>
        <position position="309"/>
    </location>
</feature>
<evidence type="ECO:0000313" key="8">
    <source>
        <dbReference type="Proteomes" id="UP001291653"/>
    </source>
</evidence>
<evidence type="ECO:0000259" key="6">
    <source>
        <dbReference type="PROSITE" id="PS51764"/>
    </source>
</evidence>
<gene>
    <name evidence="7" type="ORF">SYYSPA8_17115</name>
</gene>
<evidence type="ECO:0000313" key="7">
    <source>
        <dbReference type="EMBL" id="GLF96042.1"/>
    </source>
</evidence>
<feature type="region of interest" description="Disordered" evidence="5">
    <location>
        <begin position="46"/>
        <end position="79"/>
    </location>
</feature>
<name>A0ABQ5P0B4_9ACTN</name>
<evidence type="ECO:0000256" key="5">
    <source>
        <dbReference type="SAM" id="MobiDB-lite"/>
    </source>
</evidence>
<sequence length="404" mass="44574">MLPREPFPPAVRPATGAPRGLRRSARRALFVLPVCLLTLLTGCTTEADPDRPAATGAAGQAGGPDRGAPGESGESAIPTAPVNSDAAARLIPEKGVYFGISTLKTPFAPEETDLVADRAGVRPNLLEYFVKWNEEYRPEAVDASYRQNAVPLLTWEPWTSLAGGTEQPAYRLSAITEGRHDPYLRKFAEDIREHGRPLILRFAHEMNGTWFPWAEARNGNSPGDYVKAWRYVHDVFTEAGADNVVWHWSPNILRTVEGTRLRPLYPGDRYVDLVGVSGYRRNEASAGEVFDPTLKEIREFTRRPVLIAETGAKPGVEKAGWIADFFQWLDRNPDVVGFVWFERDTVHGGKQDWRFAETPGTQRAFKGGLAWVDLATAPDGEPVRVGDSQLGESDREKSGLGRAG</sequence>
<dbReference type="SUPFAM" id="SSF51445">
    <property type="entry name" value="(Trans)glycosidases"/>
    <property type="match status" value="1"/>
</dbReference>
<proteinExistence type="inferred from homology"/>
<dbReference type="EMBL" id="BSBI01000006">
    <property type="protein sequence ID" value="GLF96042.1"/>
    <property type="molecule type" value="Genomic_DNA"/>
</dbReference>
<dbReference type="PANTHER" id="PTHR40079:SF4">
    <property type="entry name" value="GH26 DOMAIN-CONTAINING PROTEIN-RELATED"/>
    <property type="match status" value="1"/>
</dbReference>
<feature type="region of interest" description="Disordered" evidence="5">
    <location>
        <begin position="380"/>
        <end position="404"/>
    </location>
</feature>
<evidence type="ECO:0000256" key="3">
    <source>
        <dbReference type="ARBA" id="ARBA00023295"/>
    </source>
</evidence>
<protein>
    <submittedName>
        <fullName evidence="7">Beta-mannanase</fullName>
    </submittedName>
</protein>
<feature type="domain" description="GH26" evidence="6">
    <location>
        <begin position="77"/>
        <end position="365"/>
    </location>
</feature>